<evidence type="ECO:0000256" key="2">
    <source>
        <dbReference type="ARBA" id="ARBA00022801"/>
    </source>
</evidence>
<dbReference type="EMBL" id="HBUF01097065">
    <property type="protein sequence ID" value="CAG6637141.1"/>
    <property type="molecule type" value="Transcribed_RNA"/>
</dbReference>
<dbReference type="PANTHER" id="PTHR21661">
    <property type="entry name" value="EPOXIDE HYDROLASE 1-RELATED"/>
    <property type="match status" value="1"/>
</dbReference>
<reference evidence="4" key="1">
    <citation type="submission" date="2021-05" db="EMBL/GenBank/DDBJ databases">
        <authorList>
            <person name="Alioto T."/>
            <person name="Alioto T."/>
            <person name="Gomez Garrido J."/>
        </authorList>
    </citation>
    <scope>NUCLEOTIDE SEQUENCE</scope>
</reference>
<dbReference type="Gene3D" id="3.40.50.1820">
    <property type="entry name" value="alpha/beta hydrolase"/>
    <property type="match status" value="1"/>
</dbReference>
<comment type="similarity">
    <text evidence="1">Belongs to the peptidase S33 family.</text>
</comment>
<dbReference type="GO" id="GO:0004301">
    <property type="term" value="F:epoxide hydrolase activity"/>
    <property type="evidence" value="ECO:0007669"/>
    <property type="project" value="TreeGrafter"/>
</dbReference>
<protein>
    <submittedName>
        <fullName evidence="4">Juvenile hormone epoxide hydrolase 2</fullName>
    </submittedName>
</protein>
<evidence type="ECO:0000256" key="3">
    <source>
        <dbReference type="SAM" id="MobiDB-lite"/>
    </source>
</evidence>
<evidence type="ECO:0000313" key="4">
    <source>
        <dbReference type="EMBL" id="CAG6637141.1"/>
    </source>
</evidence>
<dbReference type="AlphaFoldDB" id="A0A8D8QSC2"/>
<dbReference type="PANTHER" id="PTHR21661:SF35">
    <property type="entry name" value="EPOXIDE HYDROLASE"/>
    <property type="match status" value="1"/>
</dbReference>
<dbReference type="GO" id="GO:0097176">
    <property type="term" value="P:epoxide metabolic process"/>
    <property type="evidence" value="ECO:0007669"/>
    <property type="project" value="TreeGrafter"/>
</dbReference>
<proteinExistence type="inferred from homology"/>
<evidence type="ECO:0000256" key="1">
    <source>
        <dbReference type="ARBA" id="ARBA00010088"/>
    </source>
</evidence>
<sequence>MEVDESLKDIEKANESFKDIEEDHEPFKDIENETFKYIDAKANYKDAEVNEPFRVSLMNNDSSREIKLVSPSQVNGVSDPSKVAQLKNESLKVTTKVVNNTNGASDSTKVNLQKENLKDTPKDVEPNQIEGVGDLSEVIRYNSANLDDILDDVTLYWVTRTIMSSMRLYAESPILDILELLRTPTSVPTACIMFPHEITYQSRTIMEDKYPQLIQMNHPSRGGHFAALEEPQILADDLWMFMNKLRTMEKEKGELKKS</sequence>
<feature type="region of interest" description="Disordered" evidence="3">
    <location>
        <begin position="1"/>
        <end position="25"/>
    </location>
</feature>
<keyword evidence="2 4" id="KW-0378">Hydrolase</keyword>
<dbReference type="InterPro" id="IPR029058">
    <property type="entry name" value="AB_hydrolase_fold"/>
</dbReference>
<name>A0A8D8QSC2_9HEMI</name>
<accession>A0A8D8QSC2</accession>
<organism evidence="4">
    <name type="scientific">Cacopsylla melanoneura</name>
    <dbReference type="NCBI Taxonomy" id="428564"/>
    <lineage>
        <taxon>Eukaryota</taxon>
        <taxon>Metazoa</taxon>
        <taxon>Ecdysozoa</taxon>
        <taxon>Arthropoda</taxon>
        <taxon>Hexapoda</taxon>
        <taxon>Insecta</taxon>
        <taxon>Pterygota</taxon>
        <taxon>Neoptera</taxon>
        <taxon>Paraneoptera</taxon>
        <taxon>Hemiptera</taxon>
        <taxon>Sternorrhyncha</taxon>
        <taxon>Psylloidea</taxon>
        <taxon>Psyllidae</taxon>
        <taxon>Psyllinae</taxon>
        <taxon>Cacopsylla</taxon>
    </lineage>
</organism>
<dbReference type="SUPFAM" id="SSF53474">
    <property type="entry name" value="alpha/beta-Hydrolases"/>
    <property type="match status" value="1"/>
</dbReference>